<organism evidence="1 2">
    <name type="scientific">Erwinia phage vB_EamM_Mortimer</name>
    <dbReference type="NCBI Taxonomy" id="2060129"/>
    <lineage>
        <taxon>Viruses</taxon>
        <taxon>Duplodnaviria</taxon>
        <taxon>Heunggongvirae</taxon>
        <taxon>Uroviricota</taxon>
        <taxon>Caudoviricetes</taxon>
        <taxon>Chimalliviridae</taxon>
        <taxon>Agricanvirus</taxon>
        <taxon>Agricanvirus ray</taxon>
    </lineage>
</organism>
<evidence type="ECO:0000313" key="1">
    <source>
        <dbReference type="EMBL" id="AUG86860.1"/>
    </source>
</evidence>
<evidence type="ECO:0000313" key="2">
    <source>
        <dbReference type="Proteomes" id="UP000241578"/>
    </source>
</evidence>
<protein>
    <submittedName>
        <fullName evidence="1">Uncharacterized protein</fullName>
    </submittedName>
</protein>
<gene>
    <name evidence="1" type="ORF">MORTIMER_111</name>
</gene>
<dbReference type="Proteomes" id="UP000241578">
    <property type="component" value="Segment"/>
</dbReference>
<name>A0A2H5BKK6_9CAUD</name>
<dbReference type="EMBL" id="MG655270">
    <property type="protein sequence ID" value="AUG86860.1"/>
    <property type="molecule type" value="Genomic_DNA"/>
</dbReference>
<accession>A0A2H5BKK6</accession>
<sequence>MTLKSNEQLNAETPELRDLVIVIDGLNILDLNLAPGARAPRYSVQLSGDMGLTATNKRAVYGHAAQLLNALLERGFSAHANVSRDDLDNDTARATEIMQQAITLLVETGEDVIVRCHSLSISVTTVDFDLTELRVISDEAMAKVEFLLAQPGEPSEALTELMTGKRKYLIREDLDEVAPQSPI</sequence>
<proteinExistence type="predicted"/>
<reference evidence="2" key="1">
    <citation type="submission" date="2017-12" db="EMBL/GenBank/DDBJ databases">
        <authorList>
            <person name="Sharrma R."/>
            <person name="Ferguson H.P."/>
            <person name="Berg J.A."/>
            <person name="Jensen G.L."/>
            <person name="Keele B.R."/>
            <person name="Ward M.E.H."/>
            <person name="Breakwell D.P."/>
            <person name="Hope S."/>
            <person name="Grose J.H."/>
        </authorList>
    </citation>
    <scope>NUCLEOTIDE SEQUENCE [LARGE SCALE GENOMIC DNA]</scope>
</reference>